<dbReference type="eggNOG" id="KOG0305">
    <property type="taxonomic scope" value="Eukaryota"/>
</dbReference>
<dbReference type="Proteomes" id="UP000009131">
    <property type="component" value="Unassembled WGS sequence"/>
</dbReference>
<dbReference type="OrthoDB" id="10263272at2759"/>
<dbReference type="InterPro" id="IPR001680">
    <property type="entry name" value="WD40_rpt"/>
</dbReference>
<protein>
    <recommendedName>
        <fullName evidence="10">CDC20/Fizzy WD40 domain-containing protein</fullName>
    </recommendedName>
</protein>
<evidence type="ECO:0000259" key="10">
    <source>
        <dbReference type="Pfam" id="PF24807"/>
    </source>
</evidence>
<feature type="repeat" description="WD" evidence="8">
    <location>
        <begin position="419"/>
        <end position="460"/>
    </location>
</feature>
<gene>
    <name evidence="11" type="primary">Mo06360</name>
    <name evidence="11" type="ORF">E5Q_06360</name>
</gene>
<evidence type="ECO:0000256" key="5">
    <source>
        <dbReference type="ARBA" id="ARBA00022737"/>
    </source>
</evidence>
<dbReference type="GO" id="GO:0005680">
    <property type="term" value="C:anaphase-promoting complex"/>
    <property type="evidence" value="ECO:0007669"/>
    <property type="project" value="TreeGrafter"/>
</dbReference>
<dbReference type="SMART" id="SM00320">
    <property type="entry name" value="WD40"/>
    <property type="match status" value="5"/>
</dbReference>
<keyword evidence="12" id="KW-1185">Reference proteome</keyword>
<comment type="similarity">
    <text evidence="2">Belongs to the WD repeat CDC20/Fizzy family.</text>
</comment>
<comment type="pathway">
    <text evidence="1">Protein modification; protein ubiquitination.</text>
</comment>
<keyword evidence="7" id="KW-0131">Cell cycle</keyword>
<dbReference type="HOGENOM" id="CLU_014831_4_1_1"/>
<dbReference type="CDD" id="cd00200">
    <property type="entry name" value="WD40"/>
    <property type="match status" value="1"/>
</dbReference>
<feature type="compositionally biased region" description="Polar residues" evidence="9">
    <location>
        <begin position="211"/>
        <end position="235"/>
    </location>
</feature>
<dbReference type="Pfam" id="PF24807">
    <property type="entry name" value="WD40_CDC20-Fz"/>
    <property type="match status" value="1"/>
</dbReference>
<dbReference type="SUPFAM" id="SSF50978">
    <property type="entry name" value="WD40 repeat-like"/>
    <property type="match status" value="1"/>
</dbReference>
<dbReference type="Gene3D" id="2.130.10.10">
    <property type="entry name" value="YVTN repeat-like/Quinoprotein amine dehydrogenase"/>
    <property type="match status" value="1"/>
</dbReference>
<keyword evidence="4" id="KW-0132">Cell division</keyword>
<dbReference type="STRING" id="764103.G7E939"/>
<keyword evidence="5" id="KW-0677">Repeat</keyword>
<reference evidence="11 12" key="1">
    <citation type="journal article" date="2011" name="J. Gen. Appl. Microbiol.">
        <title>Draft genome sequencing of the enigmatic basidiomycete Mixia osmundae.</title>
        <authorList>
            <person name="Nishida H."/>
            <person name="Nagatsuka Y."/>
            <person name="Sugiyama J."/>
        </authorList>
    </citation>
    <scope>NUCLEOTIDE SEQUENCE [LARGE SCALE GENOMIC DNA]</scope>
    <source>
        <strain evidence="12">CBS 9802 / IAM 14324 / JCM 22182 / KY 12970</strain>
    </source>
</reference>
<comment type="caution">
    <text evidence="11">The sequence shown here is derived from an EMBL/GenBank/DDBJ whole genome shotgun (WGS) entry which is preliminary data.</text>
</comment>
<dbReference type="PROSITE" id="PS50082">
    <property type="entry name" value="WD_REPEATS_2"/>
    <property type="match status" value="3"/>
</dbReference>
<feature type="repeat" description="WD" evidence="8">
    <location>
        <begin position="335"/>
        <end position="376"/>
    </location>
</feature>
<dbReference type="PROSITE" id="PS50294">
    <property type="entry name" value="WD_REPEATS_REGION"/>
    <property type="match status" value="2"/>
</dbReference>
<keyword evidence="3 8" id="KW-0853">WD repeat</keyword>
<dbReference type="InParanoid" id="G7E939"/>
<dbReference type="InterPro" id="IPR015943">
    <property type="entry name" value="WD40/YVTN_repeat-like_dom_sf"/>
</dbReference>
<evidence type="ECO:0000313" key="12">
    <source>
        <dbReference type="Proteomes" id="UP000009131"/>
    </source>
</evidence>
<feature type="compositionally biased region" description="Polar residues" evidence="9">
    <location>
        <begin position="1"/>
        <end position="24"/>
    </location>
</feature>
<feature type="compositionally biased region" description="Basic and acidic residues" evidence="9">
    <location>
        <begin position="90"/>
        <end position="109"/>
    </location>
</feature>
<dbReference type="PANTHER" id="PTHR19918">
    <property type="entry name" value="CELL DIVISION CYCLE 20 CDC20 FIZZY -RELATED"/>
    <property type="match status" value="1"/>
</dbReference>
<feature type="region of interest" description="Disordered" evidence="9">
    <location>
        <begin position="169"/>
        <end position="198"/>
    </location>
</feature>
<evidence type="ECO:0000256" key="3">
    <source>
        <dbReference type="ARBA" id="ARBA00022574"/>
    </source>
</evidence>
<dbReference type="GO" id="GO:0051301">
    <property type="term" value="P:cell division"/>
    <property type="evidence" value="ECO:0007669"/>
    <property type="project" value="UniProtKB-KW"/>
</dbReference>
<dbReference type="InterPro" id="IPR036322">
    <property type="entry name" value="WD40_repeat_dom_sf"/>
</dbReference>
<dbReference type="InterPro" id="IPR056150">
    <property type="entry name" value="WD40_CDC20-Fz"/>
</dbReference>
<evidence type="ECO:0000256" key="1">
    <source>
        <dbReference type="ARBA" id="ARBA00004906"/>
    </source>
</evidence>
<feature type="domain" description="CDC20/Fizzy WD40" evidence="10">
    <location>
        <begin position="289"/>
        <end position="584"/>
    </location>
</feature>
<dbReference type="GO" id="GO:1990757">
    <property type="term" value="F:ubiquitin ligase activator activity"/>
    <property type="evidence" value="ECO:0007669"/>
    <property type="project" value="TreeGrafter"/>
</dbReference>
<evidence type="ECO:0000256" key="2">
    <source>
        <dbReference type="ARBA" id="ARBA00006445"/>
    </source>
</evidence>
<feature type="compositionally biased region" description="Basic and acidic residues" evidence="9">
    <location>
        <begin position="136"/>
        <end position="151"/>
    </location>
</feature>
<proteinExistence type="inferred from homology"/>
<feature type="region of interest" description="Disordered" evidence="9">
    <location>
        <begin position="1"/>
        <end position="151"/>
    </location>
</feature>
<reference evidence="11 12" key="2">
    <citation type="journal article" date="2012" name="Open Biol.">
        <title>Characteristics of nucleosomes and linker DNA regions on the genome of the basidiomycete Mixia osmundae revealed by mono- and dinucleosome mapping.</title>
        <authorList>
            <person name="Nishida H."/>
            <person name="Kondo S."/>
            <person name="Matsumoto T."/>
            <person name="Suzuki Y."/>
            <person name="Yoshikawa H."/>
            <person name="Taylor T.D."/>
            <person name="Sugiyama J."/>
        </authorList>
    </citation>
    <scope>NUCLEOTIDE SEQUENCE [LARGE SCALE GENOMIC DNA]</scope>
    <source>
        <strain evidence="12">CBS 9802 / IAM 14324 / JCM 22182 / KY 12970</strain>
    </source>
</reference>
<feature type="compositionally biased region" description="Low complexity" evidence="9">
    <location>
        <begin position="76"/>
        <end position="88"/>
    </location>
</feature>
<dbReference type="FunCoup" id="G7E939">
    <property type="interactions" value="127"/>
</dbReference>
<accession>G7E939</accession>
<feature type="repeat" description="WD" evidence="8">
    <location>
        <begin position="553"/>
        <end position="585"/>
    </location>
</feature>
<evidence type="ECO:0000256" key="4">
    <source>
        <dbReference type="ARBA" id="ARBA00022618"/>
    </source>
</evidence>
<keyword evidence="6" id="KW-0498">Mitosis</keyword>
<feature type="region of interest" description="Disordered" evidence="9">
    <location>
        <begin position="210"/>
        <end position="235"/>
    </location>
</feature>
<evidence type="ECO:0000313" key="11">
    <source>
        <dbReference type="EMBL" id="GAA99657.1"/>
    </source>
</evidence>
<evidence type="ECO:0000256" key="8">
    <source>
        <dbReference type="PROSITE-ProRule" id="PRU00221"/>
    </source>
</evidence>
<evidence type="ECO:0000256" key="9">
    <source>
        <dbReference type="SAM" id="MobiDB-lite"/>
    </source>
</evidence>
<evidence type="ECO:0000256" key="6">
    <source>
        <dbReference type="ARBA" id="ARBA00022776"/>
    </source>
</evidence>
<dbReference type="GO" id="GO:1905786">
    <property type="term" value="P:positive regulation of anaphase-promoting complex-dependent catabolic process"/>
    <property type="evidence" value="ECO:0007669"/>
    <property type="project" value="TreeGrafter"/>
</dbReference>
<dbReference type="FunFam" id="2.130.10.10:FF:000025">
    <property type="entry name" value="FIZZY-related 2 isoform 1"/>
    <property type="match status" value="1"/>
</dbReference>
<name>G7E939_MIXOS</name>
<dbReference type="AlphaFoldDB" id="G7E939"/>
<dbReference type="PANTHER" id="PTHR19918:SF1">
    <property type="entry name" value="FIZZY-RELATED PROTEIN HOMOLOG"/>
    <property type="match status" value="1"/>
</dbReference>
<organism evidence="11 12">
    <name type="scientific">Mixia osmundae (strain CBS 9802 / IAM 14324 / JCM 22182 / KY 12970)</name>
    <dbReference type="NCBI Taxonomy" id="764103"/>
    <lineage>
        <taxon>Eukaryota</taxon>
        <taxon>Fungi</taxon>
        <taxon>Dikarya</taxon>
        <taxon>Basidiomycota</taxon>
        <taxon>Pucciniomycotina</taxon>
        <taxon>Mixiomycetes</taxon>
        <taxon>Mixiales</taxon>
        <taxon>Mixiaceae</taxon>
        <taxon>Mixia</taxon>
    </lineage>
</organism>
<feature type="compositionally biased region" description="Low complexity" evidence="9">
    <location>
        <begin position="25"/>
        <end position="40"/>
    </location>
</feature>
<dbReference type="EMBL" id="BABT02000220">
    <property type="protein sequence ID" value="GAA99657.1"/>
    <property type="molecule type" value="Genomic_DNA"/>
</dbReference>
<dbReference type="GO" id="GO:0010997">
    <property type="term" value="F:anaphase-promoting complex binding"/>
    <property type="evidence" value="ECO:0007669"/>
    <property type="project" value="InterPro"/>
</dbReference>
<evidence type="ECO:0000256" key="7">
    <source>
        <dbReference type="ARBA" id="ARBA00023306"/>
    </source>
</evidence>
<feature type="compositionally biased region" description="Polar residues" evidence="9">
    <location>
        <begin position="174"/>
        <end position="195"/>
    </location>
</feature>
<sequence>MALPRSGSQASLSDWQRTAQSRNNSTTSLPLASTSTAHLAPSLSPAMPSLYHSASTGHISRSAEPKSTFFGQTNGSAASSRQPSPSSPRKGKDRERTYGDRFIPTRDGVDLATSYQLLDPDEIRSGPTTPTRRGKRTIDRAGAESDVQKDEADRTFDALLKSELFDASPHRRVTSSTSQTSLNFISQPGSPTASRYSLASHSSAHSLASLTNSPLAPSGTTNVSPSRNLFSFTSPSKKRSASQYAGLQGLDSPTHDRYSTSPIKYESQKLLLSPKKVARSLSKVPFKVLDAPELADDFYLNLVDWSSTNILGVGLGSCVYLWQAHTSKVERLCDLSEQGDHVTSINWIGKGSQIAIGTYLGTVQIWDAETGKQPIRTMSGHTGRVGALAWNNHILSSGSRDRNILHRDVRSPAHWNSILSDHKQEVCGLKWNTAENQLASGGNDNKLFVWDALNTTPLHRFAEHTAAVKAIAWNPHQHGILASGGGTADKKIRFWNTLTGSLVNEVDTGSQVCNLMFSRNNQELVSTHGFSSGKVQNQVCVWKYPSMTQVATLTGHSLRVLYLAMSPDGQTIVTGAGDETLRFWNAFPKSKTEKKNDASLLNPFSKVR</sequence>
<dbReference type="InterPro" id="IPR033010">
    <property type="entry name" value="Cdc20/Fizzy"/>
</dbReference>
<dbReference type="GO" id="GO:0031145">
    <property type="term" value="P:anaphase-promoting complex-dependent catabolic process"/>
    <property type="evidence" value="ECO:0007669"/>
    <property type="project" value="TreeGrafter"/>
</dbReference>